<dbReference type="InterPro" id="IPR023214">
    <property type="entry name" value="HAD_sf"/>
</dbReference>
<accession>A0A4Q9DRN3</accession>
<comment type="subcellular location">
    <subcellularLocation>
        <location evidence="1 7">Cytoplasm</location>
    </subcellularLocation>
</comment>
<keyword evidence="9" id="KW-0862">Zinc</keyword>
<dbReference type="Gene3D" id="3.40.50.1000">
    <property type="entry name" value="HAD superfamily/HAD-like"/>
    <property type="match status" value="1"/>
</dbReference>
<evidence type="ECO:0000256" key="4">
    <source>
        <dbReference type="ARBA" id="ARBA00022801"/>
    </source>
</evidence>
<evidence type="ECO:0000256" key="9">
    <source>
        <dbReference type="PIRSR" id="PIRSR004682-4"/>
    </source>
</evidence>
<dbReference type="NCBIfam" id="TIGR01656">
    <property type="entry name" value="Histidinol-ppas"/>
    <property type="match status" value="1"/>
</dbReference>
<dbReference type="Proteomes" id="UP000293142">
    <property type="component" value="Unassembled WGS sequence"/>
</dbReference>
<comment type="similarity">
    <text evidence="7">Belongs to the gmhB family.</text>
</comment>
<dbReference type="EMBL" id="SIRE01000007">
    <property type="protein sequence ID" value="TBL79467.1"/>
    <property type="molecule type" value="Genomic_DNA"/>
</dbReference>
<feature type="binding site" evidence="9">
    <location>
        <position position="12"/>
    </location>
    <ligand>
        <name>Mg(2+)</name>
        <dbReference type="ChEBI" id="CHEBI:18420"/>
    </ligand>
</feature>
<dbReference type="InterPro" id="IPR006543">
    <property type="entry name" value="Histidinol-phos"/>
</dbReference>
<sequence>MKPIQAVFVDRDGTIGGTGRFIHPRDFTPYPGSLEALRLLKDRGIKIFALTNQHNITKGMASEKDFRDEFEACGFNAAYICPHEPDDGCECHKPKPGMLLKASQEHGLDLARCAVIGDVGSTDMLAAAAVGAQKILVLTGWGKPSLETYRDKWYDQAPPDYVAENLLEAAQWLISMGEMPERA</sequence>
<comment type="caution">
    <text evidence="10">The sequence shown here is derived from an EMBL/GenBank/DDBJ whole genome shotgun (WGS) entry which is preliminary data.</text>
</comment>
<evidence type="ECO:0000313" key="11">
    <source>
        <dbReference type="Proteomes" id="UP000293142"/>
    </source>
</evidence>
<evidence type="ECO:0000256" key="7">
    <source>
        <dbReference type="PIRNR" id="PIRNR004682"/>
    </source>
</evidence>
<proteinExistence type="inferred from homology"/>
<organism evidence="10 11">
    <name type="scientific">Paenibacillus thalictri</name>
    <dbReference type="NCBI Taxonomy" id="2527873"/>
    <lineage>
        <taxon>Bacteria</taxon>
        <taxon>Bacillati</taxon>
        <taxon>Bacillota</taxon>
        <taxon>Bacilli</taxon>
        <taxon>Bacillales</taxon>
        <taxon>Paenibacillaceae</taxon>
        <taxon>Paenibacillus</taxon>
    </lineage>
</organism>
<evidence type="ECO:0000256" key="3">
    <source>
        <dbReference type="ARBA" id="ARBA00022723"/>
    </source>
</evidence>
<dbReference type="InterPro" id="IPR006549">
    <property type="entry name" value="HAD-SF_hydro_IIIA"/>
</dbReference>
<keyword evidence="3 9" id="KW-0479">Metal-binding</keyword>
<keyword evidence="5 7" id="KW-0119">Carbohydrate metabolism</keyword>
<feature type="binding site" evidence="9">
    <location>
        <position position="89"/>
    </location>
    <ligand>
        <name>Zn(2+)</name>
        <dbReference type="ChEBI" id="CHEBI:29105"/>
    </ligand>
</feature>
<dbReference type="GO" id="GO:0046872">
    <property type="term" value="F:metal ion binding"/>
    <property type="evidence" value="ECO:0007669"/>
    <property type="project" value="UniProtKB-KW"/>
</dbReference>
<evidence type="ECO:0000256" key="5">
    <source>
        <dbReference type="ARBA" id="ARBA00023277"/>
    </source>
</evidence>
<dbReference type="PANTHER" id="PTHR42891:SF1">
    <property type="entry name" value="D-GLYCERO-BETA-D-MANNO-HEPTOSE-1,7-BISPHOSPHATE 7-PHOSPHATASE"/>
    <property type="match status" value="1"/>
</dbReference>
<reference evidence="10 11" key="1">
    <citation type="submission" date="2019-02" db="EMBL/GenBank/DDBJ databases">
        <title>Paenibacillus sp. nov., isolated from surface-sterilized tissue of Thalictrum simplex L.</title>
        <authorList>
            <person name="Tuo L."/>
        </authorList>
    </citation>
    <scope>NUCLEOTIDE SEQUENCE [LARGE SCALE GENOMIC DNA]</scope>
    <source>
        <strain evidence="10 11">N2SHLJ1</strain>
    </source>
</reference>
<dbReference type="OrthoDB" id="9801899at2"/>
<feature type="binding site" evidence="9">
    <location>
        <position position="81"/>
    </location>
    <ligand>
        <name>Zn(2+)</name>
        <dbReference type="ChEBI" id="CHEBI:29105"/>
    </ligand>
</feature>
<keyword evidence="11" id="KW-1185">Reference proteome</keyword>
<feature type="binding site" evidence="9">
    <location>
        <position position="83"/>
    </location>
    <ligand>
        <name>Zn(2+)</name>
        <dbReference type="ChEBI" id="CHEBI:29105"/>
    </ligand>
</feature>
<evidence type="ECO:0000256" key="8">
    <source>
        <dbReference type="PIRSR" id="PIRSR004682-1"/>
    </source>
</evidence>
<dbReference type="Pfam" id="PF13242">
    <property type="entry name" value="Hydrolase_like"/>
    <property type="match status" value="1"/>
</dbReference>
<comment type="cofactor">
    <cofactor evidence="9">
        <name>Mg(2+)</name>
        <dbReference type="ChEBI" id="CHEBI:18420"/>
    </cofactor>
</comment>
<evidence type="ECO:0000313" key="10">
    <source>
        <dbReference type="EMBL" id="TBL79467.1"/>
    </source>
</evidence>
<dbReference type="GO" id="GO:0016791">
    <property type="term" value="F:phosphatase activity"/>
    <property type="evidence" value="ECO:0007669"/>
    <property type="project" value="InterPro"/>
</dbReference>
<feature type="active site" description="Proton donor" evidence="8">
    <location>
        <position position="12"/>
    </location>
</feature>
<evidence type="ECO:0000256" key="1">
    <source>
        <dbReference type="ARBA" id="ARBA00004496"/>
    </source>
</evidence>
<dbReference type="GO" id="GO:0005975">
    <property type="term" value="P:carbohydrate metabolic process"/>
    <property type="evidence" value="ECO:0007669"/>
    <property type="project" value="InterPro"/>
</dbReference>
<feature type="binding site" evidence="9">
    <location>
        <position position="118"/>
    </location>
    <ligand>
        <name>Mg(2+)</name>
        <dbReference type="ChEBI" id="CHEBI:18420"/>
    </ligand>
</feature>
<keyword evidence="9" id="KW-0460">Magnesium</keyword>
<keyword evidence="4 7" id="KW-0378">Hydrolase</keyword>
<feature type="active site" description="Nucleophile" evidence="8">
    <location>
        <position position="10"/>
    </location>
</feature>
<dbReference type="InterPro" id="IPR036412">
    <property type="entry name" value="HAD-like_sf"/>
</dbReference>
<dbReference type="PANTHER" id="PTHR42891">
    <property type="entry name" value="D-GLYCERO-BETA-D-MANNO-HEPTOSE-1,7-BISPHOSPHATE 7-PHOSPHATASE"/>
    <property type="match status" value="1"/>
</dbReference>
<dbReference type="AlphaFoldDB" id="A0A4Q9DRN3"/>
<gene>
    <name evidence="10" type="ORF">EYB31_11185</name>
</gene>
<dbReference type="PIRSF" id="PIRSF004682">
    <property type="entry name" value="GmhB"/>
    <property type="match status" value="1"/>
</dbReference>
<keyword evidence="2 7" id="KW-0963">Cytoplasm</keyword>
<comment type="cofactor">
    <cofactor evidence="9">
        <name>Zn(2+)</name>
        <dbReference type="ChEBI" id="CHEBI:29105"/>
    </cofactor>
</comment>
<dbReference type="NCBIfam" id="TIGR01662">
    <property type="entry name" value="HAD-SF-IIIA"/>
    <property type="match status" value="1"/>
</dbReference>
<name>A0A4Q9DRN3_9BACL</name>
<evidence type="ECO:0000256" key="6">
    <source>
        <dbReference type="ARBA" id="ARBA00031828"/>
    </source>
</evidence>
<protein>
    <recommendedName>
        <fullName evidence="6 7">D,D-heptose 1,7-bisphosphate phosphatase</fullName>
        <ecNumber evidence="7">3.1.3.-</ecNumber>
    </recommendedName>
</protein>
<feature type="binding site" evidence="9">
    <location>
        <position position="10"/>
    </location>
    <ligand>
        <name>Mg(2+)</name>
        <dbReference type="ChEBI" id="CHEBI:18420"/>
    </ligand>
</feature>
<evidence type="ECO:0000256" key="2">
    <source>
        <dbReference type="ARBA" id="ARBA00022490"/>
    </source>
</evidence>
<dbReference type="InterPro" id="IPR004446">
    <property type="entry name" value="Heptose_bisP_phosphatase"/>
</dbReference>
<dbReference type="GO" id="GO:0005737">
    <property type="term" value="C:cytoplasm"/>
    <property type="evidence" value="ECO:0007669"/>
    <property type="project" value="UniProtKB-SubCell"/>
</dbReference>
<feature type="binding site" evidence="9">
    <location>
        <position position="91"/>
    </location>
    <ligand>
        <name>Zn(2+)</name>
        <dbReference type="ChEBI" id="CHEBI:29105"/>
    </ligand>
</feature>
<dbReference type="RefSeq" id="WP_131013411.1">
    <property type="nucleotide sequence ID" value="NZ_SIRE01000007.1"/>
</dbReference>
<dbReference type="EC" id="3.1.3.-" evidence="7"/>
<dbReference type="SUPFAM" id="SSF56784">
    <property type="entry name" value="HAD-like"/>
    <property type="match status" value="1"/>
</dbReference>